<evidence type="ECO:0000313" key="2">
    <source>
        <dbReference type="EMBL" id="ANY65877.1"/>
    </source>
</evidence>
<dbReference type="RefSeq" id="WP_216364920.1">
    <property type="nucleotide sequence ID" value="NZ_CP016808.1"/>
</dbReference>
<feature type="transmembrane region" description="Helical" evidence="1">
    <location>
        <begin position="151"/>
        <end position="172"/>
    </location>
</feature>
<feature type="transmembrane region" description="Helical" evidence="1">
    <location>
        <begin position="120"/>
        <end position="139"/>
    </location>
</feature>
<dbReference type="AlphaFoldDB" id="A0A1B2DDT2"/>
<evidence type="ECO:0000256" key="1">
    <source>
        <dbReference type="SAM" id="Phobius"/>
    </source>
</evidence>
<feature type="transmembrane region" description="Helical" evidence="1">
    <location>
        <begin position="223"/>
        <end position="241"/>
    </location>
</feature>
<organism evidence="2">
    <name type="scientific">Paenibacillus sp. BIHB 4019</name>
    <dbReference type="NCBI Taxonomy" id="1870819"/>
    <lineage>
        <taxon>Bacteria</taxon>
        <taxon>Bacillati</taxon>
        <taxon>Bacillota</taxon>
        <taxon>Bacilli</taxon>
        <taxon>Bacillales</taxon>
        <taxon>Paenibacillaceae</taxon>
        <taxon>Paenibacillus</taxon>
    </lineage>
</organism>
<feature type="transmembrane region" description="Helical" evidence="1">
    <location>
        <begin position="466"/>
        <end position="484"/>
    </location>
</feature>
<protein>
    <recommendedName>
        <fullName evidence="3">Glycosyltransferase RgtA/B/C/D-like domain-containing protein</fullName>
    </recommendedName>
</protein>
<keyword evidence="1" id="KW-1133">Transmembrane helix</keyword>
<feature type="transmembrane region" description="Helical" evidence="1">
    <location>
        <begin position="402"/>
        <end position="423"/>
    </location>
</feature>
<reference evidence="2" key="1">
    <citation type="submission" date="2016-08" db="EMBL/GenBank/DDBJ databases">
        <title>Complete Genome Seqeunce of Paenibacillus sp. BIHB 4019 from tea rhizoplane.</title>
        <authorList>
            <person name="Thakur R."/>
            <person name="Swarnkar M.K."/>
            <person name="Gulati A."/>
        </authorList>
    </citation>
    <scope>NUCLEOTIDE SEQUENCE [LARGE SCALE GENOMIC DNA]</scope>
    <source>
        <strain evidence="2">BIHB4019</strain>
    </source>
</reference>
<accession>A0A1B2DDT2</accession>
<feature type="transmembrane region" description="Helical" evidence="1">
    <location>
        <begin position="178"/>
        <end position="195"/>
    </location>
</feature>
<gene>
    <name evidence="2" type="ORF">BBD42_04895</name>
</gene>
<proteinExistence type="predicted"/>
<sequence length="508" mass="56967">MIADRAKHYARQAYALLNRYLSPASFAALAVLIITIIALFTPPYIGMADNGDFFRILYSNGLYFNAPDYDSQYLGYFVKKFGILQYYNENGTTFTSSQSWFIQLSVALNTLLASSQVFDVRFQAAILTILYVIAIYLLVESLTWKVDRKYGYIIALLAIFMFGDTGYTAFFNSFFSEGIVLIMMMLVFASGLLLYRRRYNDYAMLAVFTISGFLLTTSKQQNAPVGVIIAVIGLFYLFIHVKRTFRVLMLTSLAVLMMAGIATYVLIPKEFVNINKYHAMTRGVLMGSDDPEGALEALGMDKQYAILKDSIYYEPFTTVDVDSPILEENFYSQYGFGAIVGYYISHPDQAGSMLNLAAKNAFTIRPAAMGNYENSAGKPFGQQTVFFSGYSLLKEALAPKTFGFIVIWMIVVVGVYMPAFVAAIRARNLRRASRLPLIVMMMLAGLSGIFVSIIGAGDADLAKHEFLFTAAFDLITFLVIADAVRRRLWHSEQEQDSPNEIHLERVGR</sequence>
<feature type="transmembrane region" description="Helical" evidence="1">
    <location>
        <begin position="20"/>
        <end position="40"/>
    </location>
</feature>
<feature type="transmembrane region" description="Helical" evidence="1">
    <location>
        <begin position="248"/>
        <end position="267"/>
    </location>
</feature>
<feature type="transmembrane region" description="Helical" evidence="1">
    <location>
        <begin position="435"/>
        <end position="454"/>
    </location>
</feature>
<dbReference type="EMBL" id="CP016808">
    <property type="protein sequence ID" value="ANY65877.1"/>
    <property type="molecule type" value="Genomic_DNA"/>
</dbReference>
<keyword evidence="1" id="KW-0812">Transmembrane</keyword>
<feature type="transmembrane region" description="Helical" evidence="1">
    <location>
        <begin position="202"/>
        <end position="217"/>
    </location>
</feature>
<name>A0A1B2DDT2_9BACL</name>
<keyword evidence="1" id="KW-0472">Membrane</keyword>
<evidence type="ECO:0008006" key="3">
    <source>
        <dbReference type="Google" id="ProtNLM"/>
    </source>
</evidence>